<name>A0A8T3VEQ5_9EURY</name>
<accession>A0A8T3VEQ5</accession>
<protein>
    <submittedName>
        <fullName evidence="2">Uncharacterized protein</fullName>
    </submittedName>
</protein>
<gene>
    <name evidence="2" type="ORF">E7Z73_08055</name>
</gene>
<keyword evidence="1" id="KW-0812">Transmembrane</keyword>
<comment type="caution">
    <text evidence="2">The sequence shown here is derived from an EMBL/GenBank/DDBJ whole genome shotgun (WGS) entry which is preliminary data.</text>
</comment>
<dbReference type="RefSeq" id="WP_303737322.1">
    <property type="nucleotide sequence ID" value="NZ_SUTE01000063.1"/>
</dbReference>
<keyword evidence="1" id="KW-1133">Transmembrane helix</keyword>
<keyword evidence="1" id="KW-0472">Membrane</keyword>
<reference evidence="2" key="1">
    <citation type="submission" date="2019-04" db="EMBL/GenBank/DDBJ databases">
        <title>Evolution of Biomass-Degrading Anaerobic Consortia Revealed by Metagenomics.</title>
        <authorList>
            <person name="Peng X."/>
        </authorList>
    </citation>
    <scope>NUCLEOTIDE SEQUENCE</scope>
    <source>
        <strain evidence="2">SIG12</strain>
    </source>
</reference>
<feature type="transmembrane region" description="Helical" evidence="1">
    <location>
        <begin position="6"/>
        <end position="25"/>
    </location>
</feature>
<evidence type="ECO:0000313" key="3">
    <source>
        <dbReference type="Proteomes" id="UP000762703"/>
    </source>
</evidence>
<dbReference type="Proteomes" id="UP000762703">
    <property type="component" value="Unassembled WGS sequence"/>
</dbReference>
<evidence type="ECO:0000313" key="2">
    <source>
        <dbReference type="EMBL" id="MBE6505672.1"/>
    </source>
</evidence>
<evidence type="ECO:0000256" key="1">
    <source>
        <dbReference type="SAM" id="Phobius"/>
    </source>
</evidence>
<dbReference type="EMBL" id="SUTE01000063">
    <property type="protein sequence ID" value="MBE6505672.1"/>
    <property type="molecule type" value="Genomic_DNA"/>
</dbReference>
<organism evidence="2 3">
    <name type="scientific">Methanobrevibacter millerae</name>
    <dbReference type="NCBI Taxonomy" id="230361"/>
    <lineage>
        <taxon>Archaea</taxon>
        <taxon>Methanobacteriati</taxon>
        <taxon>Methanobacteriota</taxon>
        <taxon>Methanomada group</taxon>
        <taxon>Methanobacteria</taxon>
        <taxon>Methanobacteriales</taxon>
        <taxon>Methanobacteriaceae</taxon>
        <taxon>Methanobrevibacter</taxon>
    </lineage>
</organism>
<sequence length="149" mass="17192">MDEKWIVIIGIIILLVVGFFVFTNFMNQATEFKVGDAKFKVPDGYHVESSKKKMANLTDGKKNICIREYDDKNIKKHIDSYINQSEKNNKTVKISNFTVGKILVYKSNLNKSNSVHYWFVKNNKAYTIYSADKNPEFDSITAKLIKSVH</sequence>
<proteinExistence type="predicted"/>
<dbReference type="AlphaFoldDB" id="A0A8T3VEQ5"/>